<evidence type="ECO:0000259" key="1">
    <source>
        <dbReference type="PROSITE" id="PS51393"/>
    </source>
</evidence>
<reference evidence="2" key="1">
    <citation type="journal article" date="2017" name="Nature">
        <title>The sunflower genome provides insights into oil metabolism, flowering and Asterid evolution.</title>
        <authorList>
            <person name="Badouin H."/>
            <person name="Gouzy J."/>
            <person name="Grassa C.J."/>
            <person name="Murat F."/>
            <person name="Staton S.E."/>
            <person name="Cottret L."/>
            <person name="Lelandais-Briere C."/>
            <person name="Owens G.L."/>
            <person name="Carrere S."/>
            <person name="Mayjonade B."/>
            <person name="Legrand L."/>
            <person name="Gill N."/>
            <person name="Kane N.C."/>
            <person name="Bowers J.E."/>
            <person name="Hubner S."/>
            <person name="Bellec A."/>
            <person name="Berard A."/>
            <person name="Berges H."/>
            <person name="Blanchet N."/>
            <person name="Boniface M.C."/>
            <person name="Brunel D."/>
            <person name="Catrice O."/>
            <person name="Chaidir N."/>
            <person name="Claudel C."/>
            <person name="Donnadieu C."/>
            <person name="Faraut T."/>
            <person name="Fievet G."/>
            <person name="Helmstetter N."/>
            <person name="King M."/>
            <person name="Knapp S.J."/>
            <person name="Lai Z."/>
            <person name="Le Paslier M.C."/>
            <person name="Lippi Y."/>
            <person name="Lorenzon L."/>
            <person name="Mandel J.R."/>
            <person name="Marage G."/>
            <person name="Marchand G."/>
            <person name="Marquand E."/>
            <person name="Bret-Mestries E."/>
            <person name="Morien E."/>
            <person name="Nambeesan S."/>
            <person name="Nguyen T."/>
            <person name="Pegot-Espagnet P."/>
            <person name="Pouilly N."/>
            <person name="Raftis F."/>
            <person name="Sallet E."/>
            <person name="Schiex T."/>
            <person name="Thomas J."/>
            <person name="Vandecasteele C."/>
            <person name="Vares D."/>
            <person name="Vear F."/>
            <person name="Vautrin S."/>
            <person name="Crespi M."/>
            <person name="Mangin B."/>
            <person name="Burke J.M."/>
            <person name="Salse J."/>
            <person name="Munos S."/>
            <person name="Vincourt P."/>
            <person name="Rieseberg L.H."/>
            <person name="Langlade N.B."/>
        </authorList>
    </citation>
    <scope>NUCLEOTIDE SEQUENCE</scope>
    <source>
        <tissue evidence="2">Leaves</tissue>
    </source>
</reference>
<dbReference type="Gene3D" id="4.10.375.10">
    <property type="entry name" value="Lipoxygenase-1, Domain 2"/>
    <property type="match status" value="1"/>
</dbReference>
<proteinExistence type="predicted"/>
<organism evidence="2 3">
    <name type="scientific">Helianthus annuus</name>
    <name type="common">Common sunflower</name>
    <dbReference type="NCBI Taxonomy" id="4232"/>
    <lineage>
        <taxon>Eukaryota</taxon>
        <taxon>Viridiplantae</taxon>
        <taxon>Streptophyta</taxon>
        <taxon>Embryophyta</taxon>
        <taxon>Tracheophyta</taxon>
        <taxon>Spermatophyta</taxon>
        <taxon>Magnoliopsida</taxon>
        <taxon>eudicotyledons</taxon>
        <taxon>Gunneridae</taxon>
        <taxon>Pentapetalae</taxon>
        <taxon>asterids</taxon>
        <taxon>campanulids</taxon>
        <taxon>Asterales</taxon>
        <taxon>Asteraceae</taxon>
        <taxon>Asteroideae</taxon>
        <taxon>Heliantheae alliance</taxon>
        <taxon>Heliantheae</taxon>
        <taxon>Helianthus</taxon>
    </lineage>
</organism>
<keyword evidence="3" id="KW-1185">Reference proteome</keyword>
<name>A0A9K3HUA6_HELAN</name>
<dbReference type="Proteomes" id="UP000215914">
    <property type="component" value="Unassembled WGS sequence"/>
</dbReference>
<accession>A0A9K3HUA6</accession>
<evidence type="ECO:0000313" key="2">
    <source>
        <dbReference type="EMBL" id="KAF5784350.1"/>
    </source>
</evidence>
<dbReference type="EC" id="1.13.11.12" evidence="2"/>
<feature type="domain" description="Lipoxygenase" evidence="1">
    <location>
        <begin position="1"/>
        <end position="144"/>
    </location>
</feature>
<dbReference type="PRINTS" id="PR00468">
    <property type="entry name" value="PLTLPOXGNASE"/>
</dbReference>
<dbReference type="AlphaFoldDB" id="A0A9K3HUA6"/>
<dbReference type="InterPro" id="IPR001246">
    <property type="entry name" value="LipOase_plant"/>
</dbReference>
<dbReference type="GO" id="GO:0046872">
    <property type="term" value="F:metal ion binding"/>
    <property type="evidence" value="ECO:0007669"/>
    <property type="project" value="InterPro"/>
</dbReference>
<sequence length="144" mass="15871">MVFRFVVCRDEDRLLQGFCFGDIGVYNDLGAPDLSISLSRPVLGGEQHPYPRRCRTGRPMSTKGKIKHNNASAIDLNAKDDGPSCVDDTTLSQSKMNCVKSRGFTFDLNIEDDQDQVKPRDSLSECGSTCHLGGERDSVRVGTK</sequence>
<dbReference type="EMBL" id="MNCJ02000326">
    <property type="protein sequence ID" value="KAF5784350.1"/>
    <property type="molecule type" value="Genomic_DNA"/>
</dbReference>
<dbReference type="InterPro" id="IPR013819">
    <property type="entry name" value="LipOase_C"/>
</dbReference>
<dbReference type="SUPFAM" id="SSF48484">
    <property type="entry name" value="Lipoxigenase"/>
    <property type="match status" value="1"/>
</dbReference>
<dbReference type="Pfam" id="PF00305">
    <property type="entry name" value="Lipoxygenase"/>
    <property type="match status" value="1"/>
</dbReference>
<dbReference type="Gramene" id="mRNA:HanXRQr2_Chr11g0518521">
    <property type="protein sequence ID" value="mRNA:HanXRQr2_Chr11g0518521"/>
    <property type="gene ID" value="HanXRQr2_Chr11g0518521"/>
</dbReference>
<keyword evidence="2" id="KW-0560">Oxidoreductase</keyword>
<reference evidence="2" key="2">
    <citation type="submission" date="2020-06" db="EMBL/GenBank/DDBJ databases">
        <title>Helianthus annuus Genome sequencing and assembly Release 2.</title>
        <authorList>
            <person name="Gouzy J."/>
            <person name="Langlade N."/>
            <person name="Munos S."/>
        </authorList>
    </citation>
    <scope>NUCLEOTIDE SEQUENCE</scope>
    <source>
        <tissue evidence="2">Leaves</tissue>
    </source>
</reference>
<comment type="caution">
    <text evidence="2">The sequence shown here is derived from an EMBL/GenBank/DDBJ whole genome shotgun (WGS) entry which is preliminary data.</text>
</comment>
<dbReference type="PROSITE" id="PS51393">
    <property type="entry name" value="LIPOXYGENASE_3"/>
    <property type="match status" value="1"/>
</dbReference>
<gene>
    <name evidence="2" type="ORF">HanXRQr2_Chr11g0518521</name>
</gene>
<protein>
    <submittedName>
        <fullName evidence="2">Linoleate 13S-lipoxygenase</fullName>
        <ecNumber evidence="2">1.13.11.12</ecNumber>
    </submittedName>
</protein>
<dbReference type="InterPro" id="IPR036226">
    <property type="entry name" value="LipOase_C_sf"/>
</dbReference>
<dbReference type="GO" id="GO:0016165">
    <property type="term" value="F:linoleate 13S-lipoxygenase activity"/>
    <property type="evidence" value="ECO:0007669"/>
    <property type="project" value="UniProtKB-EC"/>
</dbReference>
<evidence type="ECO:0000313" key="3">
    <source>
        <dbReference type="Proteomes" id="UP000215914"/>
    </source>
</evidence>